<reference evidence="1 2" key="2">
    <citation type="submission" date="2018-07" db="EMBL/GenBank/DDBJ databases">
        <title>Pontibacter sp. 2b14 genomic sequence and assembly.</title>
        <authorList>
            <person name="Du Z.-J."/>
        </authorList>
    </citation>
    <scope>NUCLEOTIDE SEQUENCE [LARGE SCALE GENOMIC DNA]</scope>
    <source>
        <strain evidence="1 2">2b14</strain>
    </source>
</reference>
<dbReference type="RefSeq" id="WP_112304621.1">
    <property type="nucleotide sequence ID" value="NZ_QMDV01000001.1"/>
</dbReference>
<protein>
    <recommendedName>
        <fullName evidence="3">SpoIIAA-like</fullName>
    </recommendedName>
</protein>
<evidence type="ECO:0000313" key="1">
    <source>
        <dbReference type="EMBL" id="RAU84341.1"/>
    </source>
</evidence>
<sequence>MILFESYAVRLDYDPATDILTADLSQVNEFYKLEIQEAFQAIATTVSHYDVKRLLMDSRKRIVAVDNETYSFLLNDFLQKLKETRLQRMARLHSGIAARETLADRMQEQVATHFEMVTFTDKDKALAWLVA</sequence>
<dbReference type="AlphaFoldDB" id="A0A364RJ78"/>
<evidence type="ECO:0008006" key="3">
    <source>
        <dbReference type="Google" id="ProtNLM"/>
    </source>
</evidence>
<organism evidence="1 2">
    <name type="scientific">Pontibacter arcticus</name>
    <dbReference type="NCBI Taxonomy" id="2080288"/>
    <lineage>
        <taxon>Bacteria</taxon>
        <taxon>Pseudomonadati</taxon>
        <taxon>Bacteroidota</taxon>
        <taxon>Cytophagia</taxon>
        <taxon>Cytophagales</taxon>
        <taxon>Hymenobacteraceae</taxon>
        <taxon>Pontibacter</taxon>
    </lineage>
</organism>
<comment type="caution">
    <text evidence="1">The sequence shown here is derived from an EMBL/GenBank/DDBJ whole genome shotgun (WGS) entry which is preliminary data.</text>
</comment>
<accession>A0A364RJ78</accession>
<reference evidence="1 2" key="1">
    <citation type="submission" date="2018-06" db="EMBL/GenBank/DDBJ databases">
        <authorList>
            <person name="Liu Z.-W."/>
        </authorList>
    </citation>
    <scope>NUCLEOTIDE SEQUENCE [LARGE SCALE GENOMIC DNA]</scope>
    <source>
        <strain evidence="1 2">2b14</strain>
    </source>
</reference>
<name>A0A364RJ78_9BACT</name>
<keyword evidence="2" id="KW-1185">Reference proteome</keyword>
<dbReference type="EMBL" id="QMDV01000001">
    <property type="protein sequence ID" value="RAU84341.1"/>
    <property type="molecule type" value="Genomic_DNA"/>
</dbReference>
<gene>
    <name evidence="1" type="ORF">DP923_04700</name>
</gene>
<proteinExistence type="predicted"/>
<evidence type="ECO:0000313" key="2">
    <source>
        <dbReference type="Proteomes" id="UP000251692"/>
    </source>
</evidence>
<dbReference type="Proteomes" id="UP000251692">
    <property type="component" value="Unassembled WGS sequence"/>
</dbReference>
<dbReference type="OrthoDB" id="852207at2"/>